<evidence type="ECO:0000313" key="3">
    <source>
        <dbReference type="Proteomes" id="UP000617426"/>
    </source>
</evidence>
<keyword evidence="3" id="KW-1185">Reference proteome</keyword>
<dbReference type="AlphaFoldDB" id="A0A923E5F9"/>
<dbReference type="RefSeq" id="WP_184452388.1">
    <property type="nucleotide sequence ID" value="NZ_JACHMK010000001.1"/>
</dbReference>
<organism evidence="2 3">
    <name type="scientific">Schaalia hyovaginalis</name>
    <dbReference type="NCBI Taxonomy" id="29316"/>
    <lineage>
        <taxon>Bacteria</taxon>
        <taxon>Bacillati</taxon>
        <taxon>Actinomycetota</taxon>
        <taxon>Actinomycetes</taxon>
        <taxon>Actinomycetales</taxon>
        <taxon>Actinomycetaceae</taxon>
        <taxon>Schaalia</taxon>
    </lineage>
</organism>
<reference evidence="2" key="1">
    <citation type="submission" date="2020-08" db="EMBL/GenBank/DDBJ databases">
        <title>Sequencing the genomes of 1000 actinobacteria strains.</title>
        <authorList>
            <person name="Klenk H.-P."/>
        </authorList>
    </citation>
    <scope>NUCLEOTIDE SEQUENCE</scope>
    <source>
        <strain evidence="2">DSM 10695</strain>
    </source>
</reference>
<dbReference type="SUPFAM" id="SSF101473">
    <property type="entry name" value="DhaL-like"/>
    <property type="match status" value="1"/>
</dbReference>
<dbReference type="PROSITE" id="PS51480">
    <property type="entry name" value="DHAL"/>
    <property type="match status" value="1"/>
</dbReference>
<comment type="caution">
    <text evidence="2">The sequence shown here is derived from an EMBL/GenBank/DDBJ whole genome shotgun (WGS) entry which is preliminary data.</text>
</comment>
<name>A0A923E5F9_9ACTO</name>
<dbReference type="EMBL" id="JACHMK010000001">
    <property type="protein sequence ID" value="MBB6334480.1"/>
    <property type="molecule type" value="Genomic_DNA"/>
</dbReference>
<protein>
    <recommendedName>
        <fullName evidence="1">DhaL domain-containing protein</fullName>
    </recommendedName>
</protein>
<dbReference type="InterPro" id="IPR036117">
    <property type="entry name" value="DhaL_dom_sf"/>
</dbReference>
<gene>
    <name evidence="2" type="ORF">HD592_001045</name>
</gene>
<dbReference type="GO" id="GO:0006071">
    <property type="term" value="P:glycerol metabolic process"/>
    <property type="evidence" value="ECO:0007669"/>
    <property type="project" value="InterPro"/>
</dbReference>
<proteinExistence type="predicted"/>
<dbReference type="Proteomes" id="UP000617426">
    <property type="component" value="Unassembled WGS sequence"/>
</dbReference>
<feature type="domain" description="DhaL" evidence="1">
    <location>
        <begin position="6"/>
        <end position="191"/>
    </location>
</feature>
<evidence type="ECO:0000259" key="1">
    <source>
        <dbReference type="PROSITE" id="PS51480"/>
    </source>
</evidence>
<accession>A0A923E5F9</accession>
<sequence length="554" mass="57017">MTIDASTLARALDAAACESATLSRFLDDLDGWNGSDCDTGSNAALTLAAMARAAARVKGSASFAEGLEAVIAEGLSSASGHIGMLVTALLASWAHELGAAEPSPVAVRRMLRAALTGPMLDVSPSPAITACVATAGEAVADLGDTLTGTPYLVSWYSMSIQEGLVGATDDRTGRIDPGASVFAILFACLDAAVGGDSSVLESLARMLSELADAQGRAPSPAPPAPERAFAVDVLWRATREDAKAHVTALGAMGARVSLVGVVDPFGVGTWRLHADTSAPLAARPRGGAVLRFQVADARPDEELGVDELDDEILTHRGVRLLERRPLRRVERARVLACTRAPGLVEDLARTGALVLLDPSGEDGAGIAALARASLTRATLFIPCDEASAALGGAVSEALSRQGPEEASTRVMVAGSRDDLSAFQVAHECAGSFVPQPGGAAVRDQMAQILADSARSALSSVRTQRIDGDTAGIAAAVSALMSLEPKAWRLLLCRSDGPDLVALVRQILVHEGGERSMLGGVYGARQAMLDEPVEGPDLEVIDGGQDSGTLLQAVG</sequence>
<dbReference type="GO" id="GO:0004371">
    <property type="term" value="F:glycerone kinase activity"/>
    <property type="evidence" value="ECO:0007669"/>
    <property type="project" value="InterPro"/>
</dbReference>
<evidence type="ECO:0000313" key="2">
    <source>
        <dbReference type="EMBL" id="MBB6334480.1"/>
    </source>
</evidence>
<dbReference type="InterPro" id="IPR004007">
    <property type="entry name" value="DhaL_dom"/>
</dbReference>